<proteinExistence type="predicted"/>
<name>A0A0L0S1T3_ALLM3</name>
<reference evidence="1 2" key="1">
    <citation type="submission" date="2009-11" db="EMBL/GenBank/DDBJ databases">
        <title>Annotation of Allomyces macrogynus ATCC 38327.</title>
        <authorList>
            <consortium name="The Broad Institute Genome Sequencing Platform"/>
            <person name="Russ C."/>
            <person name="Cuomo C."/>
            <person name="Burger G."/>
            <person name="Gray M.W."/>
            <person name="Holland P.W.H."/>
            <person name="King N."/>
            <person name="Lang F.B.F."/>
            <person name="Roger A.J."/>
            <person name="Ruiz-Trillo I."/>
            <person name="Young S.K."/>
            <person name="Zeng Q."/>
            <person name="Gargeya S."/>
            <person name="Fitzgerald M."/>
            <person name="Haas B."/>
            <person name="Abouelleil A."/>
            <person name="Alvarado L."/>
            <person name="Arachchi H.M."/>
            <person name="Berlin A."/>
            <person name="Chapman S.B."/>
            <person name="Gearin G."/>
            <person name="Goldberg J."/>
            <person name="Griggs A."/>
            <person name="Gujja S."/>
            <person name="Hansen M."/>
            <person name="Heiman D."/>
            <person name="Howarth C."/>
            <person name="Larimer J."/>
            <person name="Lui A."/>
            <person name="MacDonald P.J.P."/>
            <person name="McCowen C."/>
            <person name="Montmayeur A."/>
            <person name="Murphy C."/>
            <person name="Neiman D."/>
            <person name="Pearson M."/>
            <person name="Priest M."/>
            <person name="Roberts A."/>
            <person name="Saif S."/>
            <person name="Shea T."/>
            <person name="Sisk P."/>
            <person name="Stolte C."/>
            <person name="Sykes S."/>
            <person name="Wortman J."/>
            <person name="Nusbaum C."/>
            <person name="Birren B."/>
        </authorList>
    </citation>
    <scope>NUCLEOTIDE SEQUENCE [LARGE SCALE GENOMIC DNA]</scope>
    <source>
        <strain evidence="1 2">ATCC 38327</strain>
    </source>
</reference>
<evidence type="ECO:0000313" key="1">
    <source>
        <dbReference type="EMBL" id="KNE56375.1"/>
    </source>
</evidence>
<dbReference type="EMBL" id="GG745330">
    <property type="protein sequence ID" value="KNE56375.1"/>
    <property type="molecule type" value="Genomic_DNA"/>
</dbReference>
<keyword evidence="2" id="KW-1185">Reference proteome</keyword>
<dbReference type="AlphaFoldDB" id="A0A0L0S1T3"/>
<accession>A0A0L0S1T3</accession>
<sequence>MGGGGGGIGQQVARSMQTMDDPWAVRCRVPEAAASSCGPVAVARWERAIPTSVDDVAVHGRHRWRRRRRRVPAVALTHVTVAHLAVTQIPVAQREITIAHFAVPHFAVAEITFAQVALAPIPLAHIAFPHIPVPHFAIAHFARPGRHACSGRVQIEQPW</sequence>
<reference evidence="2" key="2">
    <citation type="submission" date="2009-11" db="EMBL/GenBank/DDBJ databases">
        <title>The Genome Sequence of Allomyces macrogynus strain ATCC 38327.</title>
        <authorList>
            <consortium name="The Broad Institute Genome Sequencing Platform"/>
            <person name="Russ C."/>
            <person name="Cuomo C."/>
            <person name="Shea T."/>
            <person name="Young S.K."/>
            <person name="Zeng Q."/>
            <person name="Koehrsen M."/>
            <person name="Haas B."/>
            <person name="Borodovsky M."/>
            <person name="Guigo R."/>
            <person name="Alvarado L."/>
            <person name="Berlin A."/>
            <person name="Borenstein D."/>
            <person name="Chen Z."/>
            <person name="Engels R."/>
            <person name="Freedman E."/>
            <person name="Gellesch M."/>
            <person name="Goldberg J."/>
            <person name="Griggs A."/>
            <person name="Gujja S."/>
            <person name="Heiman D."/>
            <person name="Hepburn T."/>
            <person name="Howarth C."/>
            <person name="Jen D."/>
            <person name="Larson L."/>
            <person name="Lewis B."/>
            <person name="Mehta T."/>
            <person name="Park D."/>
            <person name="Pearson M."/>
            <person name="Roberts A."/>
            <person name="Saif S."/>
            <person name="Shenoy N."/>
            <person name="Sisk P."/>
            <person name="Stolte C."/>
            <person name="Sykes S."/>
            <person name="Walk T."/>
            <person name="White J."/>
            <person name="Yandava C."/>
            <person name="Burger G."/>
            <person name="Gray M.W."/>
            <person name="Holland P.W.H."/>
            <person name="King N."/>
            <person name="Lang F.B.F."/>
            <person name="Roger A.J."/>
            <person name="Ruiz-Trillo I."/>
            <person name="Lander E."/>
            <person name="Nusbaum C."/>
        </authorList>
    </citation>
    <scope>NUCLEOTIDE SEQUENCE [LARGE SCALE GENOMIC DNA]</scope>
    <source>
        <strain evidence="2">ATCC 38327</strain>
    </source>
</reference>
<evidence type="ECO:0000313" key="2">
    <source>
        <dbReference type="Proteomes" id="UP000054350"/>
    </source>
</evidence>
<dbReference type="Proteomes" id="UP000054350">
    <property type="component" value="Unassembled WGS sequence"/>
</dbReference>
<protein>
    <submittedName>
        <fullName evidence="1">Uncharacterized protein</fullName>
    </submittedName>
</protein>
<dbReference type="VEuPathDB" id="FungiDB:AMAG_17916"/>
<organism evidence="1 2">
    <name type="scientific">Allomyces macrogynus (strain ATCC 38327)</name>
    <name type="common">Allomyces javanicus var. macrogynus</name>
    <dbReference type="NCBI Taxonomy" id="578462"/>
    <lineage>
        <taxon>Eukaryota</taxon>
        <taxon>Fungi</taxon>
        <taxon>Fungi incertae sedis</taxon>
        <taxon>Blastocladiomycota</taxon>
        <taxon>Blastocladiomycetes</taxon>
        <taxon>Blastocladiales</taxon>
        <taxon>Blastocladiaceae</taxon>
        <taxon>Allomyces</taxon>
    </lineage>
</organism>
<gene>
    <name evidence="1" type="ORF">AMAG_17916</name>
</gene>